<dbReference type="GO" id="GO:0030198">
    <property type="term" value="P:extracellular matrix organization"/>
    <property type="evidence" value="ECO:0007669"/>
    <property type="project" value="TreeGrafter"/>
</dbReference>
<reference evidence="4" key="1">
    <citation type="submission" date="2025-08" db="UniProtKB">
        <authorList>
            <consortium name="Ensembl"/>
        </authorList>
    </citation>
    <scope>IDENTIFICATION</scope>
</reference>
<name>A0A3B4B6K6_9GOBI</name>
<dbReference type="PROSITE" id="PS50092">
    <property type="entry name" value="TSP1"/>
    <property type="match status" value="2"/>
</dbReference>
<dbReference type="GO" id="GO:0006508">
    <property type="term" value="P:proteolysis"/>
    <property type="evidence" value="ECO:0007669"/>
    <property type="project" value="TreeGrafter"/>
</dbReference>
<dbReference type="SUPFAM" id="SSF82895">
    <property type="entry name" value="TSP-1 type 1 repeat"/>
    <property type="match status" value="2"/>
</dbReference>
<dbReference type="PANTHER" id="PTHR13723:SF305">
    <property type="entry name" value="PROTEIN MADD-4"/>
    <property type="match status" value="1"/>
</dbReference>
<keyword evidence="5" id="KW-1185">Reference proteome</keyword>
<dbReference type="Gene3D" id="2.20.100.10">
    <property type="entry name" value="Thrombospondin type-1 (TSP1) repeat"/>
    <property type="match status" value="2"/>
</dbReference>
<protein>
    <submittedName>
        <fullName evidence="4">Uncharacterized protein</fullName>
    </submittedName>
</protein>
<evidence type="ECO:0000256" key="3">
    <source>
        <dbReference type="SAM" id="MobiDB-lite"/>
    </source>
</evidence>
<organism evidence="4 5">
    <name type="scientific">Periophthalmus magnuspinnatus</name>
    <dbReference type="NCBI Taxonomy" id="409849"/>
    <lineage>
        <taxon>Eukaryota</taxon>
        <taxon>Metazoa</taxon>
        <taxon>Chordata</taxon>
        <taxon>Craniata</taxon>
        <taxon>Vertebrata</taxon>
        <taxon>Euteleostomi</taxon>
        <taxon>Actinopterygii</taxon>
        <taxon>Neopterygii</taxon>
        <taxon>Teleostei</taxon>
        <taxon>Neoteleostei</taxon>
        <taxon>Acanthomorphata</taxon>
        <taxon>Gobiaria</taxon>
        <taxon>Gobiiformes</taxon>
        <taxon>Gobioidei</taxon>
        <taxon>Gobiidae</taxon>
        <taxon>Oxudercinae</taxon>
        <taxon>Periophthalmus</taxon>
    </lineage>
</organism>
<keyword evidence="2" id="KW-0964">Secreted</keyword>
<dbReference type="GO" id="GO:0004222">
    <property type="term" value="F:metalloendopeptidase activity"/>
    <property type="evidence" value="ECO:0007669"/>
    <property type="project" value="TreeGrafter"/>
</dbReference>
<dbReference type="InterPro" id="IPR036383">
    <property type="entry name" value="TSP1_rpt_sf"/>
</dbReference>
<dbReference type="PANTHER" id="PTHR13723">
    <property type="entry name" value="ADAMTS A DISINTEGRIN AND METALLOPROTEASE WITH THROMBOSPONDIN MOTIFS PROTEASE"/>
    <property type="match status" value="1"/>
</dbReference>
<dbReference type="STRING" id="409849.ENSPMGP00000024575"/>
<feature type="region of interest" description="Disordered" evidence="3">
    <location>
        <begin position="1"/>
        <end position="20"/>
    </location>
</feature>
<evidence type="ECO:0000256" key="2">
    <source>
        <dbReference type="ARBA" id="ARBA00022525"/>
    </source>
</evidence>
<dbReference type="Ensembl" id="ENSPMGT00000026182.1">
    <property type="protein sequence ID" value="ENSPMGP00000024575.1"/>
    <property type="gene ID" value="ENSPMGG00000019878.1"/>
</dbReference>
<dbReference type="GO" id="GO:0005576">
    <property type="term" value="C:extracellular region"/>
    <property type="evidence" value="ECO:0007669"/>
    <property type="project" value="UniProtKB-SubCell"/>
</dbReference>
<dbReference type="SMART" id="SM00209">
    <property type="entry name" value="TSP1"/>
    <property type="match status" value="2"/>
</dbReference>
<sequence length="196" mass="21936">KQTREAADQSQCDSSRRPPQLLQDCNTQPCPPRGRRCLSHTLCLLRFGSKPCVHRWSTGGWSSCSATCGVGLMTRSVACTRRPFRGSNHTEVLKAEDCPSPKPSPVQACNRFDCPPMWDPRDWGKCSRSCGGGVQRRQVLCKQRLADGSILDLPNTFCPSKSPVTQQTCARQDCPAMWVTTEWSQVQDSDMIRRVY</sequence>
<dbReference type="Pfam" id="PF19030">
    <property type="entry name" value="TSP1_ADAMTS"/>
    <property type="match status" value="2"/>
</dbReference>
<dbReference type="Proteomes" id="UP000261520">
    <property type="component" value="Unplaced"/>
</dbReference>
<accession>A0A3B4B6K6</accession>
<dbReference type="InterPro" id="IPR050439">
    <property type="entry name" value="ADAMTS_ADAMTS-like"/>
</dbReference>
<dbReference type="InterPro" id="IPR000884">
    <property type="entry name" value="TSP1_rpt"/>
</dbReference>
<reference evidence="4" key="2">
    <citation type="submission" date="2025-09" db="UniProtKB">
        <authorList>
            <consortium name="Ensembl"/>
        </authorList>
    </citation>
    <scope>IDENTIFICATION</scope>
</reference>
<evidence type="ECO:0000313" key="4">
    <source>
        <dbReference type="Ensembl" id="ENSPMGP00000024575.1"/>
    </source>
</evidence>
<dbReference type="GO" id="GO:0031012">
    <property type="term" value="C:extracellular matrix"/>
    <property type="evidence" value="ECO:0007669"/>
    <property type="project" value="TreeGrafter"/>
</dbReference>
<proteinExistence type="predicted"/>
<comment type="subcellular location">
    <subcellularLocation>
        <location evidence="1">Secreted</location>
    </subcellularLocation>
</comment>
<evidence type="ECO:0000256" key="1">
    <source>
        <dbReference type="ARBA" id="ARBA00004613"/>
    </source>
</evidence>
<evidence type="ECO:0000313" key="5">
    <source>
        <dbReference type="Proteomes" id="UP000261520"/>
    </source>
</evidence>
<dbReference type="AlphaFoldDB" id="A0A3B4B6K6"/>